<reference evidence="1 2" key="1">
    <citation type="submission" date="2019-03" db="EMBL/GenBank/DDBJ databases">
        <title>Genomic Encyclopedia of Type Strains, Phase III (KMG-III): the genomes of soil and plant-associated and newly described type strains.</title>
        <authorList>
            <person name="Whitman W."/>
        </authorList>
    </citation>
    <scope>NUCLEOTIDE SEQUENCE [LARGE SCALE GENOMIC DNA]</scope>
    <source>
        <strain evidence="1 2">VKM Ac-2573</strain>
    </source>
</reference>
<gene>
    <name evidence="1" type="ORF">EV653_6540</name>
</gene>
<dbReference type="AlphaFoldDB" id="A0A4R8BXC7"/>
<dbReference type="Proteomes" id="UP000295146">
    <property type="component" value="Unassembled WGS sequence"/>
</dbReference>
<evidence type="ECO:0000313" key="2">
    <source>
        <dbReference type="Proteomes" id="UP000295146"/>
    </source>
</evidence>
<evidence type="ECO:0000313" key="1">
    <source>
        <dbReference type="EMBL" id="TDW66511.1"/>
    </source>
</evidence>
<proteinExistence type="predicted"/>
<sequence>MRERDLGDAGSVNRALKRVADLQGGVVSTAQATAAGYTLEQIRERLADGRWERVRYGQYAERIELSGLTPWERQDIGHRRLVHAAMNSMRPQSAVASHYSALLLHGVPVWGVDLAEVQLTRTTGRTGLKAGVRHHRGLLEQSEIAVVDGRAVTSIARAVVETASRTSFEAAVISADAALRRPDVSRDELRRLIDVTEHWPGGPAIRSALAFADARSESVGETRLRVLMHNEGLPTPELQVSFDDEDGFVARVDFFFADQNTVVEFDGRLKYAGGSPDVLIREKDREDRLRCMGFEFVRTGWADFARPHRTAGRIRDAFARSRSTRLAG</sequence>
<comment type="caution">
    <text evidence="1">The sequence shown here is derived from an EMBL/GenBank/DDBJ whole genome shotgun (WGS) entry which is preliminary data.</text>
</comment>
<keyword evidence="2" id="KW-1185">Reference proteome</keyword>
<protein>
    <submittedName>
        <fullName evidence="1">Uncharacterized protein</fullName>
    </submittedName>
</protein>
<dbReference type="EMBL" id="SODP01000003">
    <property type="protein sequence ID" value="TDW66511.1"/>
    <property type="molecule type" value="Genomic_DNA"/>
</dbReference>
<accession>A0A4R8BXC7</accession>
<organism evidence="1 2">
    <name type="scientific">Kribbella pratensis</name>
    <dbReference type="NCBI Taxonomy" id="2512112"/>
    <lineage>
        <taxon>Bacteria</taxon>
        <taxon>Bacillati</taxon>
        <taxon>Actinomycetota</taxon>
        <taxon>Actinomycetes</taxon>
        <taxon>Propionibacteriales</taxon>
        <taxon>Kribbellaceae</taxon>
        <taxon>Kribbella</taxon>
    </lineage>
</organism>
<name>A0A4R8BXC7_9ACTN</name>